<dbReference type="Proteomes" id="UP001165366">
    <property type="component" value="Unassembled WGS sequence"/>
</dbReference>
<dbReference type="Gene3D" id="3.20.20.190">
    <property type="entry name" value="Phosphatidylinositol (PI) phosphodiesterase"/>
    <property type="match status" value="1"/>
</dbReference>
<gene>
    <name evidence="2" type="ORF">L6773_11415</name>
</gene>
<evidence type="ECO:0000259" key="1">
    <source>
        <dbReference type="PROSITE" id="PS51704"/>
    </source>
</evidence>
<dbReference type="SUPFAM" id="SSF51695">
    <property type="entry name" value="PLC-like phosphodiesterases"/>
    <property type="match status" value="1"/>
</dbReference>
<dbReference type="PANTHER" id="PTHR46211">
    <property type="entry name" value="GLYCEROPHOSPHORYL DIESTER PHOSPHODIESTERASE"/>
    <property type="match status" value="1"/>
</dbReference>
<dbReference type="Pfam" id="PF03009">
    <property type="entry name" value="GDPD"/>
    <property type="match status" value="1"/>
</dbReference>
<dbReference type="InterPro" id="IPR030395">
    <property type="entry name" value="GP_PDE_dom"/>
</dbReference>
<dbReference type="EMBL" id="JAKLWS010000013">
    <property type="protein sequence ID" value="MCG2589177.1"/>
    <property type="molecule type" value="Genomic_DNA"/>
</dbReference>
<comment type="caution">
    <text evidence="2">The sequence shown here is derived from an EMBL/GenBank/DDBJ whole genome shotgun (WGS) entry which is preliminary data.</text>
</comment>
<sequence>MSSSTLEPLIDKNFLVIAHRGASKYAPENTMAAFKLAHKMKADMIELDVQLSKDGMPVVFHDAKLDRHSNGKGLVSSFLIDELHQLDAGNWFSIEHKGEKIPSLEQVLKWASGKIMVNIEIKKESVGDLVEGGVEEKVIELVQKTGMEKNVIISSFDYRAIERIKTIEPKVLTGLLYHKKSSSKRGPEKLLRDYRADYFHCSRSEMNKKWRAQLNEFGKRYLIYTVNKKKQMEKWIEMGAYGIFSDKPDLLREVADQYLSKSA</sequence>
<protein>
    <recommendedName>
        <fullName evidence="1">GP-PDE domain-containing protein</fullName>
    </recommendedName>
</protein>
<feature type="domain" description="GP-PDE" evidence="1">
    <location>
        <begin position="14"/>
        <end position="255"/>
    </location>
</feature>
<organism evidence="2 3">
    <name type="scientific">Rhodohalobacter sulfatireducens</name>
    <dbReference type="NCBI Taxonomy" id="2911366"/>
    <lineage>
        <taxon>Bacteria</taxon>
        <taxon>Pseudomonadati</taxon>
        <taxon>Balneolota</taxon>
        <taxon>Balneolia</taxon>
        <taxon>Balneolales</taxon>
        <taxon>Balneolaceae</taxon>
        <taxon>Rhodohalobacter</taxon>
    </lineage>
</organism>
<dbReference type="InterPro" id="IPR017946">
    <property type="entry name" value="PLC-like_Pdiesterase_TIM-brl"/>
</dbReference>
<accession>A0ABS9KEE0</accession>
<evidence type="ECO:0000313" key="3">
    <source>
        <dbReference type="Proteomes" id="UP001165366"/>
    </source>
</evidence>
<reference evidence="2" key="2">
    <citation type="submission" date="2024-05" db="EMBL/GenBank/DDBJ databases">
        <title>Rhodohalobacter halophilus gen. nov., sp. nov., a moderately halophilic member of the family Balneolaceae.</title>
        <authorList>
            <person name="Xia J."/>
        </authorList>
    </citation>
    <scope>NUCLEOTIDE SEQUENCE</scope>
    <source>
        <strain evidence="2">WB101</strain>
    </source>
</reference>
<keyword evidence="3" id="KW-1185">Reference proteome</keyword>
<proteinExistence type="predicted"/>
<reference evidence="2" key="1">
    <citation type="submission" date="2022-01" db="EMBL/GenBank/DDBJ databases">
        <authorList>
            <person name="Wang Y."/>
        </authorList>
    </citation>
    <scope>NUCLEOTIDE SEQUENCE</scope>
    <source>
        <strain evidence="2">WB101</strain>
    </source>
</reference>
<dbReference type="PROSITE" id="PS51704">
    <property type="entry name" value="GP_PDE"/>
    <property type="match status" value="1"/>
</dbReference>
<dbReference type="PANTHER" id="PTHR46211:SF1">
    <property type="entry name" value="GLYCEROPHOSPHODIESTER PHOSPHODIESTERASE, CYTOPLASMIC"/>
    <property type="match status" value="1"/>
</dbReference>
<dbReference type="RefSeq" id="WP_237854540.1">
    <property type="nucleotide sequence ID" value="NZ_JAKLWS010000013.1"/>
</dbReference>
<name>A0ABS9KEE0_9BACT</name>
<evidence type="ECO:0000313" key="2">
    <source>
        <dbReference type="EMBL" id="MCG2589177.1"/>
    </source>
</evidence>